<feature type="compositionally biased region" description="Basic residues" evidence="1">
    <location>
        <begin position="42"/>
        <end position="51"/>
    </location>
</feature>
<accession>A0A917PK05</accession>
<feature type="region of interest" description="Disordered" evidence="1">
    <location>
        <begin position="1"/>
        <end position="65"/>
    </location>
</feature>
<evidence type="ECO:0000313" key="3">
    <source>
        <dbReference type="Proteomes" id="UP000636956"/>
    </source>
</evidence>
<dbReference type="Proteomes" id="UP000636956">
    <property type="component" value="Unassembled WGS sequence"/>
</dbReference>
<evidence type="ECO:0000313" key="2">
    <source>
        <dbReference type="EMBL" id="GGJ82288.1"/>
    </source>
</evidence>
<name>A0A917PK05_9MICO</name>
<comment type="caution">
    <text evidence="2">The sequence shown here is derived from an EMBL/GenBank/DDBJ whole genome shotgun (WGS) entry which is preliminary data.</text>
</comment>
<gene>
    <name evidence="2" type="ORF">GCM10011372_20920</name>
</gene>
<reference evidence="2" key="2">
    <citation type="submission" date="2020-09" db="EMBL/GenBank/DDBJ databases">
        <authorList>
            <person name="Sun Q."/>
            <person name="Zhou Y."/>
        </authorList>
    </citation>
    <scope>NUCLEOTIDE SEQUENCE</scope>
    <source>
        <strain evidence="2">CGMCC 1.8984</strain>
    </source>
</reference>
<evidence type="ECO:0000256" key="1">
    <source>
        <dbReference type="SAM" id="MobiDB-lite"/>
    </source>
</evidence>
<dbReference type="EMBL" id="BMMD01000011">
    <property type="protein sequence ID" value="GGJ82288.1"/>
    <property type="molecule type" value="Genomic_DNA"/>
</dbReference>
<dbReference type="AlphaFoldDB" id="A0A917PK05"/>
<sequence>MLVEAGPPAETTGSIDGRHGEPHLGLLAGLERDSSVADEPLHRRHDRRHRVVQVGLRESPLRRRP</sequence>
<keyword evidence="3" id="KW-1185">Reference proteome</keyword>
<proteinExistence type="predicted"/>
<organism evidence="2 3">
    <name type="scientific">Agromyces bauzanensis</name>
    <dbReference type="NCBI Taxonomy" id="1308924"/>
    <lineage>
        <taxon>Bacteria</taxon>
        <taxon>Bacillati</taxon>
        <taxon>Actinomycetota</taxon>
        <taxon>Actinomycetes</taxon>
        <taxon>Micrococcales</taxon>
        <taxon>Microbacteriaceae</taxon>
        <taxon>Agromyces</taxon>
    </lineage>
</organism>
<feature type="compositionally biased region" description="Basic and acidic residues" evidence="1">
    <location>
        <begin position="30"/>
        <end position="41"/>
    </location>
</feature>
<reference evidence="2" key="1">
    <citation type="journal article" date="2014" name="Int. J. Syst. Evol. Microbiol.">
        <title>Complete genome sequence of Corynebacterium casei LMG S-19264T (=DSM 44701T), isolated from a smear-ripened cheese.</title>
        <authorList>
            <consortium name="US DOE Joint Genome Institute (JGI-PGF)"/>
            <person name="Walter F."/>
            <person name="Albersmeier A."/>
            <person name="Kalinowski J."/>
            <person name="Ruckert C."/>
        </authorList>
    </citation>
    <scope>NUCLEOTIDE SEQUENCE</scope>
    <source>
        <strain evidence="2">CGMCC 1.8984</strain>
    </source>
</reference>
<protein>
    <submittedName>
        <fullName evidence="2">Uncharacterized protein</fullName>
    </submittedName>
</protein>